<gene>
    <name evidence="1" type="ORF">PLOB_00037459</name>
</gene>
<sequence>MLNTLMLISINGPDLYSPECNELIESAVLLWNNKKNRRKLPPNVPVETESTVFVAVPHSVDSACQTEA</sequence>
<accession>A0ABN8P5P9</accession>
<reference evidence="1 2" key="1">
    <citation type="submission" date="2022-05" db="EMBL/GenBank/DDBJ databases">
        <authorList>
            <consortium name="Genoscope - CEA"/>
            <person name="William W."/>
        </authorList>
    </citation>
    <scope>NUCLEOTIDE SEQUENCE [LARGE SCALE GENOMIC DNA]</scope>
</reference>
<evidence type="ECO:0000313" key="2">
    <source>
        <dbReference type="Proteomes" id="UP001159405"/>
    </source>
</evidence>
<organism evidence="1 2">
    <name type="scientific">Porites lobata</name>
    <dbReference type="NCBI Taxonomy" id="104759"/>
    <lineage>
        <taxon>Eukaryota</taxon>
        <taxon>Metazoa</taxon>
        <taxon>Cnidaria</taxon>
        <taxon>Anthozoa</taxon>
        <taxon>Hexacorallia</taxon>
        <taxon>Scleractinia</taxon>
        <taxon>Fungiina</taxon>
        <taxon>Poritidae</taxon>
        <taxon>Porites</taxon>
    </lineage>
</organism>
<evidence type="ECO:0000313" key="1">
    <source>
        <dbReference type="EMBL" id="CAH3134625.1"/>
    </source>
</evidence>
<name>A0ABN8P5P9_9CNID</name>
<comment type="caution">
    <text evidence="1">The sequence shown here is derived from an EMBL/GenBank/DDBJ whole genome shotgun (WGS) entry which is preliminary data.</text>
</comment>
<keyword evidence="2" id="KW-1185">Reference proteome</keyword>
<dbReference type="EMBL" id="CALNXK010000054">
    <property type="protein sequence ID" value="CAH3134625.1"/>
    <property type="molecule type" value="Genomic_DNA"/>
</dbReference>
<proteinExistence type="predicted"/>
<dbReference type="Proteomes" id="UP001159405">
    <property type="component" value="Unassembled WGS sequence"/>
</dbReference>
<protein>
    <submittedName>
        <fullName evidence="1">Uncharacterized protein</fullName>
    </submittedName>
</protein>